<organism evidence="1 2">
    <name type="scientific">Limosa lapponica baueri</name>
    <dbReference type="NCBI Taxonomy" id="1758121"/>
    <lineage>
        <taxon>Eukaryota</taxon>
        <taxon>Metazoa</taxon>
        <taxon>Chordata</taxon>
        <taxon>Craniata</taxon>
        <taxon>Vertebrata</taxon>
        <taxon>Euteleostomi</taxon>
        <taxon>Archelosauria</taxon>
        <taxon>Archosauria</taxon>
        <taxon>Dinosauria</taxon>
        <taxon>Saurischia</taxon>
        <taxon>Theropoda</taxon>
        <taxon>Coelurosauria</taxon>
        <taxon>Aves</taxon>
        <taxon>Neognathae</taxon>
        <taxon>Neoaves</taxon>
        <taxon>Charadriiformes</taxon>
        <taxon>Scolopacidae</taxon>
        <taxon>Limosa</taxon>
    </lineage>
</organism>
<proteinExistence type="predicted"/>
<name>A0A2I0UNT8_LIMLA</name>
<dbReference type="Proteomes" id="UP000233556">
    <property type="component" value="Unassembled WGS sequence"/>
</dbReference>
<gene>
    <name evidence="1" type="ORF">llap_1990</name>
</gene>
<protein>
    <submittedName>
        <fullName evidence="1">Uncharacterized protein</fullName>
    </submittedName>
</protein>
<keyword evidence="2" id="KW-1185">Reference proteome</keyword>
<evidence type="ECO:0000313" key="2">
    <source>
        <dbReference type="Proteomes" id="UP000233556"/>
    </source>
</evidence>
<reference evidence="2" key="1">
    <citation type="submission" date="2017-11" db="EMBL/GenBank/DDBJ databases">
        <authorList>
            <person name="Lima N.C."/>
            <person name="Parody-Merino A.M."/>
            <person name="Battley P.F."/>
            <person name="Fidler A.E."/>
            <person name="Prosdocimi F."/>
        </authorList>
    </citation>
    <scope>NUCLEOTIDE SEQUENCE [LARGE SCALE GENOMIC DNA]</scope>
</reference>
<dbReference type="AlphaFoldDB" id="A0A2I0UNT8"/>
<dbReference type="OrthoDB" id="951172at2759"/>
<accession>A0A2I0UNT8</accession>
<sequence length="109" mass="11931">MAHVELLVQQHSQVLLLRAALNPSSAQPVFVPGIAMTRVQDLALGLVELHEVRTGPPLTPVQVPLDGIPSLQCIDHAIQLDVISKLAEDARNPTVCISDKDVKQHWSQY</sequence>
<dbReference type="EMBL" id="KZ505671">
    <property type="protein sequence ID" value="PKU47710.1"/>
    <property type="molecule type" value="Genomic_DNA"/>
</dbReference>
<evidence type="ECO:0000313" key="1">
    <source>
        <dbReference type="EMBL" id="PKU47710.1"/>
    </source>
</evidence>
<reference evidence="2" key="2">
    <citation type="submission" date="2017-12" db="EMBL/GenBank/DDBJ databases">
        <title>Genome sequence of the Bar-tailed Godwit (Limosa lapponica baueri).</title>
        <authorList>
            <person name="Lima N.C.B."/>
            <person name="Parody-Merino A.M."/>
            <person name="Battley P.F."/>
            <person name="Fidler A.E."/>
            <person name="Prosdocimi F."/>
        </authorList>
    </citation>
    <scope>NUCLEOTIDE SEQUENCE [LARGE SCALE GENOMIC DNA]</scope>
</reference>